<dbReference type="OrthoDB" id="428822at2759"/>
<dbReference type="GO" id="GO:0000049">
    <property type="term" value="F:tRNA binding"/>
    <property type="evidence" value="ECO:0007669"/>
    <property type="project" value="InterPro"/>
</dbReference>
<gene>
    <name evidence="7" type="ORF">SCHPADRAFT_867971</name>
</gene>
<name>A0A0H2SKL5_9AGAM</name>
<dbReference type="GO" id="GO:0004812">
    <property type="term" value="F:aminoacyl-tRNA ligase activity"/>
    <property type="evidence" value="ECO:0007669"/>
    <property type="project" value="UniProtKB-KW"/>
</dbReference>
<evidence type="ECO:0000256" key="1">
    <source>
        <dbReference type="ARBA" id="ARBA00022598"/>
    </source>
</evidence>
<organism evidence="7 8">
    <name type="scientific">Schizopora paradoxa</name>
    <dbReference type="NCBI Taxonomy" id="27342"/>
    <lineage>
        <taxon>Eukaryota</taxon>
        <taxon>Fungi</taxon>
        <taxon>Dikarya</taxon>
        <taxon>Basidiomycota</taxon>
        <taxon>Agaricomycotina</taxon>
        <taxon>Agaricomycetes</taxon>
        <taxon>Hymenochaetales</taxon>
        <taxon>Schizoporaceae</taxon>
        <taxon>Schizopora</taxon>
    </lineage>
</organism>
<feature type="domain" description="Aminoacyl-tRNA synthetase class I anticodon-binding" evidence="6">
    <location>
        <begin position="7"/>
        <end position="60"/>
    </location>
</feature>
<evidence type="ECO:0000313" key="7">
    <source>
        <dbReference type="EMBL" id="KLO17611.1"/>
    </source>
</evidence>
<dbReference type="Proteomes" id="UP000053477">
    <property type="component" value="Unassembled WGS sequence"/>
</dbReference>
<dbReference type="AlphaFoldDB" id="A0A0H2SKL5"/>
<dbReference type="SUPFAM" id="SSF48163">
    <property type="entry name" value="An anticodon-binding domain of class I aminoacyl-tRNA synthetases"/>
    <property type="match status" value="1"/>
</dbReference>
<protein>
    <recommendedName>
        <fullName evidence="6">Aminoacyl-tRNA synthetase class I anticodon-binding domain-containing protein</fullName>
    </recommendedName>
</protein>
<evidence type="ECO:0000256" key="5">
    <source>
        <dbReference type="ARBA" id="ARBA00023146"/>
    </source>
</evidence>
<dbReference type="InterPro" id="IPR008925">
    <property type="entry name" value="aa_tRNA-synth_I_cd-bd_sf"/>
</dbReference>
<proteinExistence type="predicted"/>
<keyword evidence="1" id="KW-0436">Ligase</keyword>
<keyword evidence="3" id="KW-0067">ATP-binding</keyword>
<dbReference type="InterPro" id="IPR045462">
    <property type="entry name" value="aa-tRNA-synth_I_cd-bd"/>
</dbReference>
<evidence type="ECO:0000259" key="6">
    <source>
        <dbReference type="Pfam" id="PF19269"/>
    </source>
</evidence>
<dbReference type="InterPro" id="IPR020751">
    <property type="entry name" value="aa-tRNA-synth_I_codon-bd_sub2"/>
</dbReference>
<evidence type="ECO:0000256" key="3">
    <source>
        <dbReference type="ARBA" id="ARBA00022840"/>
    </source>
</evidence>
<sequence length="73" mass="8156">MYLEAKSPETVAHELAKELKMFKGAMTVLRYALTGQKVGPPIADVIELLGVQRTLNRLKQCKRMSGTLLHSDE</sequence>
<dbReference type="Pfam" id="PF19269">
    <property type="entry name" value="Anticodon_2"/>
    <property type="match status" value="1"/>
</dbReference>
<dbReference type="EMBL" id="KQ085903">
    <property type="protein sequence ID" value="KLO17611.1"/>
    <property type="molecule type" value="Genomic_DNA"/>
</dbReference>
<dbReference type="Gene3D" id="1.10.10.350">
    <property type="match status" value="1"/>
</dbReference>
<evidence type="ECO:0000256" key="4">
    <source>
        <dbReference type="ARBA" id="ARBA00022917"/>
    </source>
</evidence>
<keyword evidence="4" id="KW-0648">Protein biosynthesis</keyword>
<evidence type="ECO:0000256" key="2">
    <source>
        <dbReference type="ARBA" id="ARBA00022741"/>
    </source>
</evidence>
<dbReference type="GO" id="GO:0005524">
    <property type="term" value="F:ATP binding"/>
    <property type="evidence" value="ECO:0007669"/>
    <property type="project" value="UniProtKB-KW"/>
</dbReference>
<dbReference type="GO" id="GO:0006412">
    <property type="term" value="P:translation"/>
    <property type="evidence" value="ECO:0007669"/>
    <property type="project" value="UniProtKB-KW"/>
</dbReference>
<dbReference type="InParanoid" id="A0A0H2SKL5"/>
<evidence type="ECO:0000313" key="8">
    <source>
        <dbReference type="Proteomes" id="UP000053477"/>
    </source>
</evidence>
<keyword evidence="2" id="KW-0547">Nucleotide-binding</keyword>
<keyword evidence="5" id="KW-0030">Aminoacyl-tRNA synthetase</keyword>
<keyword evidence="8" id="KW-1185">Reference proteome</keyword>
<reference evidence="7 8" key="1">
    <citation type="submission" date="2015-04" db="EMBL/GenBank/DDBJ databases">
        <title>Complete genome sequence of Schizopora paradoxa KUC8140, a cosmopolitan wood degrader in East Asia.</title>
        <authorList>
            <consortium name="DOE Joint Genome Institute"/>
            <person name="Min B."/>
            <person name="Park H."/>
            <person name="Jang Y."/>
            <person name="Kim J.-J."/>
            <person name="Kim K.H."/>
            <person name="Pangilinan J."/>
            <person name="Lipzen A."/>
            <person name="Riley R."/>
            <person name="Grigoriev I.V."/>
            <person name="Spatafora J.W."/>
            <person name="Choi I.-G."/>
        </authorList>
    </citation>
    <scope>NUCLEOTIDE SEQUENCE [LARGE SCALE GENOMIC DNA]</scope>
    <source>
        <strain evidence="7 8">KUC8140</strain>
    </source>
</reference>
<accession>A0A0H2SKL5</accession>